<sequence length="128" mass="13653">MCKEIDSIVKAVYGSKACLSLGIQAVYAVNILVKDLILDGKRPSKAHVEALVGTIMAWGRLPPFKLAEIDRRDAALAIMHLLNSSVGAAGYGTLRDYASWQTIVDAASLGVDALSSMVERAIKALRAP</sequence>
<keyword evidence="2" id="KW-1185">Reference proteome</keyword>
<dbReference type="EMBL" id="AP028907">
    <property type="protein sequence ID" value="BES82204.1"/>
    <property type="molecule type" value="Genomic_DNA"/>
</dbReference>
<name>A0ABM8J0E3_9CREN</name>
<reference evidence="1 2" key="1">
    <citation type="submission" date="2023-09" db="EMBL/GenBank/DDBJ databases">
        <title>Pyrofollis japonicus gen. nov. sp. nov., a novel member of the family Pyrodictiaceae isolated from the Iheya North hydrothermal field.</title>
        <authorList>
            <person name="Miyazaki U."/>
            <person name="Sanari M."/>
            <person name="Tame A."/>
            <person name="Kitajima M."/>
            <person name="Okamoto A."/>
            <person name="Sawayama S."/>
            <person name="Miyazaki J."/>
            <person name="Takai K."/>
            <person name="Nakagawa S."/>
        </authorList>
    </citation>
    <scope>NUCLEOTIDE SEQUENCE [LARGE SCALE GENOMIC DNA]</scope>
    <source>
        <strain evidence="1 2">AV2</strain>
    </source>
</reference>
<protein>
    <recommendedName>
        <fullName evidence="3">HEPN domain-containing protein</fullName>
    </recommendedName>
</protein>
<dbReference type="RefSeq" id="WP_338249299.1">
    <property type="nucleotide sequence ID" value="NZ_AP028907.1"/>
</dbReference>
<gene>
    <name evidence="1" type="ORF">PABY_17710</name>
</gene>
<proteinExistence type="predicted"/>
<evidence type="ECO:0008006" key="3">
    <source>
        <dbReference type="Google" id="ProtNLM"/>
    </source>
</evidence>
<accession>A0ABM8J0E3</accession>
<dbReference type="GeneID" id="89289779"/>
<organism evidence="1 2">
    <name type="scientific">Pyrodictium abyssi</name>
    <dbReference type="NCBI Taxonomy" id="54256"/>
    <lineage>
        <taxon>Archaea</taxon>
        <taxon>Thermoproteota</taxon>
        <taxon>Thermoprotei</taxon>
        <taxon>Desulfurococcales</taxon>
        <taxon>Pyrodictiaceae</taxon>
        <taxon>Pyrodictium</taxon>
    </lineage>
</organism>
<dbReference type="Proteomes" id="UP001341135">
    <property type="component" value="Chromosome"/>
</dbReference>
<evidence type="ECO:0000313" key="2">
    <source>
        <dbReference type="Proteomes" id="UP001341135"/>
    </source>
</evidence>
<evidence type="ECO:0000313" key="1">
    <source>
        <dbReference type="EMBL" id="BES82204.1"/>
    </source>
</evidence>